<keyword evidence="3" id="KW-1185">Reference proteome</keyword>
<gene>
    <name evidence="2" type="ORF">L207DRAFT_515862</name>
</gene>
<accession>A0A2J6RCB5</accession>
<dbReference type="Proteomes" id="UP000235786">
    <property type="component" value="Unassembled WGS sequence"/>
</dbReference>
<dbReference type="OrthoDB" id="5408998at2759"/>
<evidence type="ECO:0000256" key="1">
    <source>
        <dbReference type="SAM" id="MobiDB-lite"/>
    </source>
</evidence>
<dbReference type="EMBL" id="KZ613951">
    <property type="protein sequence ID" value="PMD36139.1"/>
    <property type="molecule type" value="Genomic_DNA"/>
</dbReference>
<sequence length="169" mass="18575">MENPPPPYEANPSPSPTIRPTTFTTAPKEILSHYINIVLHASPLSFPCPEPSQFWVARDVQPSDWTTFVNNLLYTTTTTDTKSESSDSKSNADSEFELLQTMYATLAKWNEGFFAPRGLKVVAGGEAPATRTEKKMEVGFKFGEENKVGLQAGSVLIGLGFPESKKSEK</sequence>
<dbReference type="AlphaFoldDB" id="A0A2J6RCB5"/>
<name>A0A2J6RCB5_HYAVF</name>
<organism evidence="2 3">
    <name type="scientific">Hyaloscypha variabilis (strain UAMH 11265 / GT02V1 / F)</name>
    <name type="common">Meliniomyces variabilis</name>
    <dbReference type="NCBI Taxonomy" id="1149755"/>
    <lineage>
        <taxon>Eukaryota</taxon>
        <taxon>Fungi</taxon>
        <taxon>Dikarya</taxon>
        <taxon>Ascomycota</taxon>
        <taxon>Pezizomycotina</taxon>
        <taxon>Leotiomycetes</taxon>
        <taxon>Helotiales</taxon>
        <taxon>Hyaloscyphaceae</taxon>
        <taxon>Hyaloscypha</taxon>
        <taxon>Hyaloscypha variabilis</taxon>
    </lineage>
</organism>
<feature type="compositionally biased region" description="Pro residues" evidence="1">
    <location>
        <begin position="1"/>
        <end position="17"/>
    </location>
</feature>
<reference evidence="2 3" key="1">
    <citation type="submission" date="2016-04" db="EMBL/GenBank/DDBJ databases">
        <title>A degradative enzymes factory behind the ericoid mycorrhizal symbiosis.</title>
        <authorList>
            <consortium name="DOE Joint Genome Institute"/>
            <person name="Martino E."/>
            <person name="Morin E."/>
            <person name="Grelet G."/>
            <person name="Kuo A."/>
            <person name="Kohler A."/>
            <person name="Daghino S."/>
            <person name="Barry K."/>
            <person name="Choi C."/>
            <person name="Cichocki N."/>
            <person name="Clum A."/>
            <person name="Copeland A."/>
            <person name="Hainaut M."/>
            <person name="Haridas S."/>
            <person name="Labutti K."/>
            <person name="Lindquist E."/>
            <person name="Lipzen A."/>
            <person name="Khouja H.-R."/>
            <person name="Murat C."/>
            <person name="Ohm R."/>
            <person name="Olson A."/>
            <person name="Spatafora J."/>
            <person name="Veneault-Fourrey C."/>
            <person name="Henrissat B."/>
            <person name="Grigoriev I."/>
            <person name="Martin F."/>
            <person name="Perotto S."/>
        </authorList>
    </citation>
    <scope>NUCLEOTIDE SEQUENCE [LARGE SCALE GENOMIC DNA]</scope>
    <source>
        <strain evidence="2 3">F</strain>
    </source>
</reference>
<evidence type="ECO:0000313" key="2">
    <source>
        <dbReference type="EMBL" id="PMD36139.1"/>
    </source>
</evidence>
<protein>
    <submittedName>
        <fullName evidence="2">Uncharacterized protein</fullName>
    </submittedName>
</protein>
<feature type="region of interest" description="Disordered" evidence="1">
    <location>
        <begin position="1"/>
        <end position="22"/>
    </location>
</feature>
<proteinExistence type="predicted"/>
<evidence type="ECO:0000313" key="3">
    <source>
        <dbReference type="Proteomes" id="UP000235786"/>
    </source>
</evidence>